<dbReference type="InterPro" id="IPR049408">
    <property type="entry name" value="UVSSA_N_a-solenoid_rpt"/>
</dbReference>
<dbReference type="OrthoDB" id="5594015at2759"/>
<evidence type="ECO:0000313" key="12">
    <source>
        <dbReference type="EMBL" id="ROT76257.1"/>
    </source>
</evidence>
<evidence type="ECO:0000256" key="10">
    <source>
        <dbReference type="SAM" id="MobiDB-lite"/>
    </source>
</evidence>
<sequence length="622" mass="70781">MQRFVSANNPKGPPGQQSNTRAAMAMLQTSRIHRRVLPVGGCDLRRGFLFISVGNKEISLQLKMFPERNEDQHAYQLRKSVEDLTTSGKDKLDEETFKKVKKICKKSDFYVIELYKLLCKHLKKNHAEIRYSAFQICDEIFRRSHCFRELLLKDFKTFADLTLGLDPKKPLPKPKAVAQKLKQKCVETIQQWYDSYSHDDQDGQEPGGFFFEEDAESPQEGGFIPDESREEKEFEYGSDLMRGHGIMKGTSVQINLGDVRKVQETRDNEIVIQNLKENVSVLKTKYVPLVKRWEQTMRPHSEGNGALIKRILDIKNVVEGSVRKFESVQIIPQKLQKPVSNEDFDSDSDDDFIEVPFDDPRVISAAASEAALLGISGPSHQSGSQKSVDPDNQPSTSGVNFNAEISLKQLSKKEGVKKVDARCPDEYLSKETMKPQRHHNPLAGLSQVWTATPDLHEQDEMETTGGILGIATQRVNYERTWEPVKWECRAPLATGRLCPRRDRERCPLHGPIIPRDEIGQPVRPEDVARERAAKEKYEQENPAWQDPQLLAEIKAATGVDLKVPKGRSRIREKYKNLTDIKKTTPRERLAKKVLSKRAVRRLNSALARDHSAPQNSSSFNFG</sequence>
<evidence type="ECO:0000256" key="4">
    <source>
        <dbReference type="ARBA" id="ARBA00022723"/>
    </source>
</evidence>
<comment type="similarity">
    <text evidence="2">Belongs to the UVSSA family.</text>
</comment>
<evidence type="ECO:0000256" key="3">
    <source>
        <dbReference type="ARBA" id="ARBA00022454"/>
    </source>
</evidence>
<dbReference type="PANTHER" id="PTHR28670:SF1">
    <property type="entry name" value="UV-STIMULATED SCAFFOLD PROTEIN A"/>
    <property type="match status" value="1"/>
</dbReference>
<organism evidence="12 13">
    <name type="scientific">Penaeus vannamei</name>
    <name type="common">Whiteleg shrimp</name>
    <name type="synonym">Litopenaeus vannamei</name>
    <dbReference type="NCBI Taxonomy" id="6689"/>
    <lineage>
        <taxon>Eukaryota</taxon>
        <taxon>Metazoa</taxon>
        <taxon>Ecdysozoa</taxon>
        <taxon>Arthropoda</taxon>
        <taxon>Crustacea</taxon>
        <taxon>Multicrustacea</taxon>
        <taxon>Malacostraca</taxon>
        <taxon>Eumalacostraca</taxon>
        <taxon>Eucarida</taxon>
        <taxon>Decapoda</taxon>
        <taxon>Dendrobranchiata</taxon>
        <taxon>Penaeoidea</taxon>
        <taxon>Penaeidae</taxon>
        <taxon>Penaeus</taxon>
    </lineage>
</organism>
<evidence type="ECO:0000256" key="9">
    <source>
        <dbReference type="ARBA" id="ARBA00023204"/>
    </source>
</evidence>
<reference evidence="12 13" key="1">
    <citation type="submission" date="2018-04" db="EMBL/GenBank/DDBJ databases">
        <authorList>
            <person name="Zhang X."/>
            <person name="Yuan J."/>
            <person name="Li F."/>
            <person name="Xiang J."/>
        </authorList>
    </citation>
    <scope>NUCLEOTIDE SEQUENCE [LARGE SCALE GENOMIC DNA]</scope>
    <source>
        <tissue evidence="12">Muscle</tissue>
    </source>
</reference>
<feature type="region of interest" description="Disordered" evidence="10">
    <location>
        <begin position="375"/>
        <end position="400"/>
    </location>
</feature>
<comment type="subcellular location">
    <subcellularLocation>
        <location evidence="1">Chromosome</location>
    </subcellularLocation>
</comment>
<accession>A0A3R7M903</accession>
<evidence type="ECO:0000256" key="1">
    <source>
        <dbReference type="ARBA" id="ARBA00004286"/>
    </source>
</evidence>
<proteinExistence type="inferred from homology"/>
<reference evidence="12 13" key="2">
    <citation type="submission" date="2019-01" db="EMBL/GenBank/DDBJ databases">
        <title>The decoding of complex shrimp genome reveals the adaptation for benthos swimmer, frequently molting mechanism and breeding impact on genome.</title>
        <authorList>
            <person name="Sun Y."/>
            <person name="Gao Y."/>
            <person name="Yu Y."/>
        </authorList>
    </citation>
    <scope>NUCLEOTIDE SEQUENCE [LARGE SCALE GENOMIC DNA]</scope>
    <source>
        <tissue evidence="12">Muscle</tissue>
    </source>
</reference>
<dbReference type="GO" id="GO:0005694">
    <property type="term" value="C:chromosome"/>
    <property type="evidence" value="ECO:0007669"/>
    <property type="project" value="UniProtKB-SubCell"/>
</dbReference>
<keyword evidence="6" id="KW-0863">Zinc-finger</keyword>
<dbReference type="GO" id="GO:0008270">
    <property type="term" value="F:zinc ion binding"/>
    <property type="evidence" value="ECO:0007669"/>
    <property type="project" value="UniProtKB-KW"/>
</dbReference>
<dbReference type="GO" id="GO:0000993">
    <property type="term" value="F:RNA polymerase II complex binding"/>
    <property type="evidence" value="ECO:0007669"/>
    <property type="project" value="TreeGrafter"/>
</dbReference>
<dbReference type="AlphaFoldDB" id="A0A3R7M903"/>
<dbReference type="PANTHER" id="PTHR28670">
    <property type="entry name" value="UV-STIMULATED SCAFFOLD PROTEIN A"/>
    <property type="match status" value="1"/>
</dbReference>
<dbReference type="GO" id="GO:0009411">
    <property type="term" value="P:response to UV"/>
    <property type="evidence" value="ECO:0007669"/>
    <property type="project" value="InterPro"/>
</dbReference>
<evidence type="ECO:0000256" key="6">
    <source>
        <dbReference type="ARBA" id="ARBA00022771"/>
    </source>
</evidence>
<dbReference type="Proteomes" id="UP000283509">
    <property type="component" value="Unassembled WGS sequence"/>
</dbReference>
<keyword evidence="13" id="KW-1185">Reference proteome</keyword>
<dbReference type="GO" id="GO:0006283">
    <property type="term" value="P:transcription-coupled nucleotide-excision repair"/>
    <property type="evidence" value="ECO:0007669"/>
    <property type="project" value="TreeGrafter"/>
</dbReference>
<keyword evidence="9" id="KW-0234">DNA repair</keyword>
<keyword evidence="8" id="KW-0175">Coiled coil</keyword>
<evidence type="ECO:0000256" key="7">
    <source>
        <dbReference type="ARBA" id="ARBA00022833"/>
    </source>
</evidence>
<dbReference type="InterPro" id="IPR049431">
    <property type="entry name" value="UVSSA_C"/>
</dbReference>
<feature type="compositionally biased region" description="Polar residues" evidence="10">
    <location>
        <begin position="378"/>
        <end position="400"/>
    </location>
</feature>
<keyword evidence="5" id="KW-0227">DNA damage</keyword>
<evidence type="ECO:0000256" key="5">
    <source>
        <dbReference type="ARBA" id="ARBA00022763"/>
    </source>
</evidence>
<gene>
    <name evidence="12" type="ORF">C7M84_005151</name>
</gene>
<keyword evidence="7" id="KW-0862">Zinc</keyword>
<evidence type="ECO:0000259" key="11">
    <source>
        <dbReference type="Pfam" id="PF09740"/>
    </source>
</evidence>
<feature type="domain" description="UV-stimulated scaffold protein A C-terminal" evidence="11">
    <location>
        <begin position="457"/>
        <end position="523"/>
    </location>
</feature>
<evidence type="ECO:0000256" key="8">
    <source>
        <dbReference type="ARBA" id="ARBA00023054"/>
    </source>
</evidence>
<dbReference type="InterPro" id="IPR018610">
    <property type="entry name" value="UVSSA"/>
</dbReference>
<evidence type="ECO:0000313" key="13">
    <source>
        <dbReference type="Proteomes" id="UP000283509"/>
    </source>
</evidence>
<dbReference type="EMBL" id="QCYY01001677">
    <property type="protein sequence ID" value="ROT76257.1"/>
    <property type="molecule type" value="Genomic_DNA"/>
</dbReference>
<comment type="caution">
    <text evidence="12">The sequence shown here is derived from an EMBL/GenBank/DDBJ whole genome shotgun (WGS) entry which is preliminary data.</text>
</comment>
<dbReference type="Pfam" id="PF20867">
    <property type="entry name" value="UVSSA_N"/>
    <property type="match status" value="1"/>
</dbReference>
<protein>
    <recommendedName>
        <fullName evidence="11">UV-stimulated scaffold protein A C-terminal domain-containing protein</fullName>
    </recommendedName>
</protein>
<keyword evidence="4" id="KW-0479">Metal-binding</keyword>
<dbReference type="Pfam" id="PF09740">
    <property type="entry name" value="DUF2043"/>
    <property type="match status" value="1"/>
</dbReference>
<evidence type="ECO:0000256" key="2">
    <source>
        <dbReference type="ARBA" id="ARBA00009240"/>
    </source>
</evidence>
<keyword evidence="3" id="KW-0158">Chromosome</keyword>
<name>A0A3R7M903_PENVA</name>
<dbReference type="STRING" id="6689.A0A3R7M903"/>